<dbReference type="Gene3D" id="3.30.300.210">
    <property type="entry name" value="Nutrient germinant receptor protein C, domain 3"/>
    <property type="match status" value="1"/>
</dbReference>
<gene>
    <name evidence="10" type="ORF">J2Z65_003647</name>
</gene>
<evidence type="ECO:0000256" key="2">
    <source>
        <dbReference type="ARBA" id="ARBA00007886"/>
    </source>
</evidence>
<reference evidence="10 11" key="1">
    <citation type="submission" date="2021-03" db="EMBL/GenBank/DDBJ databases">
        <title>Genomic Encyclopedia of Type Strains, Phase IV (KMG-IV): sequencing the most valuable type-strain genomes for metagenomic binning, comparative biology and taxonomic classification.</title>
        <authorList>
            <person name="Goeker M."/>
        </authorList>
    </citation>
    <scope>NUCLEOTIDE SEQUENCE [LARGE SCALE GENOMIC DNA]</scope>
    <source>
        <strain evidence="10 11">DSM 24950</strain>
    </source>
</reference>
<comment type="subcellular location">
    <subcellularLocation>
        <location evidence="1">Membrane</location>
        <topology evidence="1">Lipid-anchor</topology>
    </subcellularLocation>
</comment>
<dbReference type="NCBIfam" id="TIGR02887">
    <property type="entry name" value="spore_ger_x_C"/>
    <property type="match status" value="1"/>
</dbReference>
<dbReference type="RefSeq" id="WP_167057925.1">
    <property type="nucleotide sequence ID" value="NZ_JAAOZR010000017.1"/>
</dbReference>
<dbReference type="PROSITE" id="PS51257">
    <property type="entry name" value="PROKAR_LIPOPROTEIN"/>
    <property type="match status" value="1"/>
</dbReference>
<dbReference type="InterPro" id="IPR038501">
    <property type="entry name" value="Spore_GerAC_C_sf"/>
</dbReference>
<dbReference type="PANTHER" id="PTHR35789:SF1">
    <property type="entry name" value="SPORE GERMINATION PROTEIN B3"/>
    <property type="match status" value="1"/>
</dbReference>
<evidence type="ECO:0000256" key="5">
    <source>
        <dbReference type="ARBA" id="ARBA00023136"/>
    </source>
</evidence>
<feature type="domain" description="Spore germination protein N-terminal" evidence="9">
    <location>
        <begin position="23"/>
        <end position="195"/>
    </location>
</feature>
<evidence type="ECO:0000259" key="9">
    <source>
        <dbReference type="Pfam" id="PF25198"/>
    </source>
</evidence>
<dbReference type="Pfam" id="PF25198">
    <property type="entry name" value="Spore_GerAC_N"/>
    <property type="match status" value="1"/>
</dbReference>
<sequence length="396" mass="44309">MKKLSILVLFSMILPLLAGCWNRIEINDIGIVTAIGLDLMPDKQLRLSIQVGIPAKLGSSTMGTGGGDQKSSTFVISATGETISDAYRNLQKKISRHIFFAHSRDLIIGEKLAKEGISHIIDFFARYHEPRLHSYLICTKGEAADLLNSRALLEKVPSEETRELTKQGIGLKITIKEFWDMILDEGIEPVSPQFELVPREVKMKSEQSVASTSQQQTQIISGSAVFKKDKLVGWLDDMETRGLLYLRNEISIGVITINIPKEKGGGKVSMEIITVQSDIVPKLTGSRLSIDVNIRVDANLLENASGIKVSQIDMINYLQMKLNKELKDRVQLALDKAQKKYQSDIFGIGRAVYRSFPKQWNQQFKQNWDETFPELEVSIHPNVSLKRLGLIQESGG</sequence>
<keyword evidence="7" id="KW-0449">Lipoprotein</keyword>
<keyword evidence="4" id="KW-0732">Signal</keyword>
<keyword evidence="3" id="KW-0309">Germination</keyword>
<dbReference type="InterPro" id="IPR057336">
    <property type="entry name" value="GerAC_N"/>
</dbReference>
<dbReference type="Proteomes" id="UP001519344">
    <property type="component" value="Unassembled WGS sequence"/>
</dbReference>
<proteinExistence type="inferred from homology"/>
<dbReference type="EMBL" id="JAGGKV010000009">
    <property type="protein sequence ID" value="MBP1964424.1"/>
    <property type="molecule type" value="Genomic_DNA"/>
</dbReference>
<evidence type="ECO:0000259" key="8">
    <source>
        <dbReference type="Pfam" id="PF05504"/>
    </source>
</evidence>
<keyword evidence="6" id="KW-0564">Palmitate</keyword>
<feature type="domain" description="Spore germination GerAC-like C-terminal" evidence="8">
    <location>
        <begin position="221"/>
        <end position="389"/>
    </location>
</feature>
<keyword evidence="5" id="KW-0472">Membrane</keyword>
<evidence type="ECO:0000256" key="6">
    <source>
        <dbReference type="ARBA" id="ARBA00023139"/>
    </source>
</evidence>
<evidence type="ECO:0000313" key="10">
    <source>
        <dbReference type="EMBL" id="MBP1964424.1"/>
    </source>
</evidence>
<dbReference type="Pfam" id="PF05504">
    <property type="entry name" value="Spore_GerAC"/>
    <property type="match status" value="1"/>
</dbReference>
<accession>A0ABS4I0I0</accession>
<dbReference type="PANTHER" id="PTHR35789">
    <property type="entry name" value="SPORE GERMINATION PROTEIN B3"/>
    <property type="match status" value="1"/>
</dbReference>
<evidence type="ECO:0000256" key="7">
    <source>
        <dbReference type="ARBA" id="ARBA00023288"/>
    </source>
</evidence>
<comment type="similarity">
    <text evidence="2">Belongs to the GerABKC lipoprotein family.</text>
</comment>
<evidence type="ECO:0000256" key="4">
    <source>
        <dbReference type="ARBA" id="ARBA00022729"/>
    </source>
</evidence>
<dbReference type="InterPro" id="IPR046953">
    <property type="entry name" value="Spore_GerAC-like_C"/>
</dbReference>
<dbReference type="InterPro" id="IPR008844">
    <property type="entry name" value="Spore_GerAC-like"/>
</dbReference>
<organism evidence="10 11">
    <name type="scientific">Paenibacillus aceris</name>
    <dbReference type="NCBI Taxonomy" id="869555"/>
    <lineage>
        <taxon>Bacteria</taxon>
        <taxon>Bacillati</taxon>
        <taxon>Bacillota</taxon>
        <taxon>Bacilli</taxon>
        <taxon>Bacillales</taxon>
        <taxon>Paenibacillaceae</taxon>
        <taxon>Paenibacillus</taxon>
    </lineage>
</organism>
<name>A0ABS4I0I0_9BACL</name>
<protein>
    <submittedName>
        <fullName evidence="10">Spore germination protein KC</fullName>
    </submittedName>
</protein>
<evidence type="ECO:0000256" key="1">
    <source>
        <dbReference type="ARBA" id="ARBA00004635"/>
    </source>
</evidence>
<comment type="caution">
    <text evidence="10">The sequence shown here is derived from an EMBL/GenBank/DDBJ whole genome shotgun (WGS) entry which is preliminary data.</text>
</comment>
<dbReference type="Gene3D" id="6.20.190.10">
    <property type="entry name" value="Nutrient germinant receptor protein C, domain 1"/>
    <property type="match status" value="1"/>
</dbReference>
<evidence type="ECO:0000313" key="11">
    <source>
        <dbReference type="Proteomes" id="UP001519344"/>
    </source>
</evidence>
<keyword evidence="11" id="KW-1185">Reference proteome</keyword>
<evidence type="ECO:0000256" key="3">
    <source>
        <dbReference type="ARBA" id="ARBA00022544"/>
    </source>
</evidence>